<proteinExistence type="predicted"/>
<reference evidence="1" key="1">
    <citation type="submission" date="2018-10" db="EMBL/GenBank/DDBJ databases">
        <title>Hidden diversity of soil giant viruses.</title>
        <authorList>
            <person name="Schulz F."/>
            <person name="Alteio L."/>
            <person name="Goudeau D."/>
            <person name="Ryan E.M."/>
            <person name="Malmstrom R.R."/>
            <person name="Blanchard J."/>
            <person name="Woyke T."/>
        </authorList>
    </citation>
    <scope>NUCLEOTIDE SEQUENCE</scope>
    <source>
        <strain evidence="1">HYV1</strain>
    </source>
</reference>
<evidence type="ECO:0000313" key="1">
    <source>
        <dbReference type="EMBL" id="AYV83874.1"/>
    </source>
</evidence>
<sequence>MSFNLMGSTIFQQMKQCGVKWIHMSGNGVASPFIHGSVKGKRFQFFLK</sequence>
<name>A0A3G5AB85_9VIRU</name>
<accession>A0A3G5AB85</accession>
<dbReference type="EMBL" id="MK072395">
    <property type="protein sequence ID" value="AYV83874.1"/>
    <property type="molecule type" value="Genomic_DNA"/>
</dbReference>
<organism evidence="1">
    <name type="scientific">Hyperionvirus sp</name>
    <dbReference type="NCBI Taxonomy" id="2487770"/>
    <lineage>
        <taxon>Viruses</taxon>
        <taxon>Varidnaviria</taxon>
        <taxon>Bamfordvirae</taxon>
        <taxon>Nucleocytoviricota</taxon>
        <taxon>Megaviricetes</taxon>
        <taxon>Imitervirales</taxon>
        <taxon>Mimiviridae</taxon>
        <taxon>Klosneuvirinae</taxon>
    </lineage>
</organism>
<gene>
    <name evidence="1" type="ORF">Hyperionvirus13_16</name>
</gene>
<protein>
    <submittedName>
        <fullName evidence="1">Uncharacterized protein</fullName>
    </submittedName>
</protein>